<feature type="transmembrane region" description="Helical" evidence="1">
    <location>
        <begin position="6"/>
        <end position="24"/>
    </location>
</feature>
<dbReference type="AlphaFoldDB" id="A0A1V6LV96"/>
<evidence type="ECO:0000313" key="2">
    <source>
        <dbReference type="EMBL" id="OQD44104.1"/>
    </source>
</evidence>
<comment type="caution">
    <text evidence="2">The sequence shown here is derived from an EMBL/GenBank/DDBJ whole genome shotgun (WGS) entry which is preliminary data.</text>
</comment>
<accession>A0A1V6LV96</accession>
<evidence type="ECO:0000313" key="3">
    <source>
        <dbReference type="Proteomes" id="UP000191680"/>
    </source>
</evidence>
<protein>
    <submittedName>
        <fullName evidence="2">Uncharacterized protein</fullName>
    </submittedName>
</protein>
<feature type="transmembrane region" description="Helical" evidence="1">
    <location>
        <begin position="36"/>
        <end position="60"/>
    </location>
</feature>
<keyword evidence="3" id="KW-1185">Reference proteome</keyword>
<organism evidence="2 3">
    <name type="scientific">Croceivirga radicis</name>
    <dbReference type="NCBI Taxonomy" id="1929488"/>
    <lineage>
        <taxon>Bacteria</taxon>
        <taxon>Pseudomonadati</taxon>
        <taxon>Bacteroidota</taxon>
        <taxon>Flavobacteriia</taxon>
        <taxon>Flavobacteriales</taxon>
        <taxon>Flavobacteriaceae</taxon>
        <taxon>Croceivirga</taxon>
    </lineage>
</organism>
<dbReference type="Proteomes" id="UP000191680">
    <property type="component" value="Unassembled WGS sequence"/>
</dbReference>
<sequence length="281" mass="33039">MNLAFSTILIFLILAPGFVFRISYNSTRLSVKKKDVTLINELTSSIIPSIIFQVIFLFLIEKLSNYYIDFQVLGNLILGNDDGKIITESFQNIRLNLAPIFYYNIGLFSLAYLLGHSARGIVRYFKWDRKYRFLRFSNKWFYILRGECLDFPYVPDTYEDISFQIVDVLCSIEGRRVIYMGEMFDYYIDGNGDLEAIHIRYPVRKEFDKNSVLNGTDTRQKEISSRFLIIPMKNIININIRYINLEEISIDDLDDNYKFEEVFDFDDEDVKSNTNKSVSLE</sequence>
<feature type="transmembrane region" description="Helical" evidence="1">
    <location>
        <begin position="100"/>
        <end position="122"/>
    </location>
</feature>
<dbReference type="EMBL" id="MTBC01000001">
    <property type="protein sequence ID" value="OQD44104.1"/>
    <property type="molecule type" value="Genomic_DNA"/>
</dbReference>
<proteinExistence type="predicted"/>
<dbReference type="OrthoDB" id="674965at2"/>
<name>A0A1V6LV96_9FLAO</name>
<evidence type="ECO:0000256" key="1">
    <source>
        <dbReference type="SAM" id="Phobius"/>
    </source>
</evidence>
<gene>
    <name evidence="2" type="ORF">BUL40_00685</name>
</gene>
<dbReference type="RefSeq" id="WP_080317669.1">
    <property type="nucleotide sequence ID" value="NZ_MTBC01000001.1"/>
</dbReference>
<keyword evidence="1" id="KW-0812">Transmembrane</keyword>
<reference evidence="2 3" key="1">
    <citation type="submission" date="2016-12" db="EMBL/GenBank/DDBJ databases">
        <authorList>
            <person name="Song W.-J."/>
            <person name="Kurnit D.M."/>
        </authorList>
    </citation>
    <scope>NUCLEOTIDE SEQUENCE [LARGE SCALE GENOMIC DNA]</scope>
    <source>
        <strain evidence="2 3">HSG9</strain>
    </source>
</reference>
<keyword evidence="1" id="KW-1133">Transmembrane helix</keyword>
<keyword evidence="1" id="KW-0472">Membrane</keyword>